<dbReference type="InterPro" id="IPR001709">
    <property type="entry name" value="Flavoprot_Pyr_Nucl_cyt_Rdtase"/>
</dbReference>
<dbReference type="AlphaFoldDB" id="A0A0W4ZSE7"/>
<comment type="cofactor">
    <cofactor evidence="1 12 13">
        <name>FAD</name>
        <dbReference type="ChEBI" id="CHEBI:57692"/>
    </cofactor>
</comment>
<comment type="similarity">
    <text evidence="3 13">Belongs to the flavoprotein pyridine nucleotide cytochrome reductase family.</text>
</comment>
<gene>
    <name evidence="16" type="ORF">T551_01381</name>
</gene>
<dbReference type="PRINTS" id="PR00371">
    <property type="entry name" value="FPNCR"/>
</dbReference>
<dbReference type="FunFam" id="3.40.50.80:FF:000009">
    <property type="entry name" value="NADH-cytochrome b5 reductase"/>
    <property type="match status" value="1"/>
</dbReference>
<proteinExistence type="inferred from homology"/>
<keyword evidence="17" id="KW-1185">Reference proteome</keyword>
<dbReference type="InterPro" id="IPR039261">
    <property type="entry name" value="FNR_nucleotide-bd"/>
</dbReference>
<keyword evidence="10 14" id="KW-0472">Membrane</keyword>
<evidence type="ECO:0000256" key="1">
    <source>
        <dbReference type="ARBA" id="ARBA00001974"/>
    </source>
</evidence>
<evidence type="ECO:0000313" key="17">
    <source>
        <dbReference type="Proteomes" id="UP000053447"/>
    </source>
</evidence>
<feature type="binding site" evidence="12">
    <location>
        <position position="104"/>
    </location>
    <ligand>
        <name>FAD</name>
        <dbReference type="ChEBI" id="CHEBI:57692"/>
    </ligand>
</feature>
<feature type="binding site" evidence="12">
    <location>
        <position position="106"/>
    </location>
    <ligand>
        <name>FAD</name>
        <dbReference type="ChEBI" id="CHEBI:57692"/>
    </ligand>
</feature>
<evidence type="ECO:0000256" key="6">
    <source>
        <dbReference type="ARBA" id="ARBA00022827"/>
    </source>
</evidence>
<dbReference type="GO" id="GO:0090524">
    <property type="term" value="F:cytochrome-b5 reductase activity, acting on NADH"/>
    <property type="evidence" value="ECO:0007669"/>
    <property type="project" value="UniProtKB-EC"/>
</dbReference>
<comment type="subcellular location">
    <subcellularLocation>
        <location evidence="2">Mitochondrion outer membrane</location>
        <topology evidence="2">Single-pass membrane protein</topology>
    </subcellularLocation>
</comment>
<dbReference type="PANTHER" id="PTHR19370:SF171">
    <property type="entry name" value="NADH-CYTOCHROME B5 REDUCTASE 2"/>
    <property type="match status" value="1"/>
</dbReference>
<dbReference type="OrthoDB" id="432685at2759"/>
<dbReference type="PRINTS" id="PR00410">
    <property type="entry name" value="PHEHYDRXLASE"/>
</dbReference>
<dbReference type="STRING" id="1408657.A0A0W4ZSE7"/>
<keyword evidence="7 13" id="KW-0560">Oxidoreductase</keyword>
<accession>A0A0W4ZSE7</accession>
<dbReference type="Gene3D" id="3.40.50.80">
    <property type="entry name" value="Nucleotide-binding domain of ferredoxin-NADP reductase (FNR) module"/>
    <property type="match status" value="1"/>
</dbReference>
<evidence type="ECO:0000256" key="10">
    <source>
        <dbReference type="ARBA" id="ARBA00023136"/>
    </source>
</evidence>
<name>A0A0W4ZSE7_PNEJ7</name>
<dbReference type="CDD" id="cd06183">
    <property type="entry name" value="cyt_b5_reduct_like"/>
    <property type="match status" value="1"/>
</dbReference>
<evidence type="ECO:0000256" key="2">
    <source>
        <dbReference type="ARBA" id="ARBA00004572"/>
    </source>
</evidence>
<dbReference type="SUPFAM" id="SSF63380">
    <property type="entry name" value="Riboflavin synthase domain-like"/>
    <property type="match status" value="1"/>
</dbReference>
<feature type="transmembrane region" description="Helical" evidence="14">
    <location>
        <begin position="6"/>
        <end position="26"/>
    </location>
</feature>
<organism evidence="16 17">
    <name type="scientific">Pneumocystis jirovecii (strain RU7)</name>
    <name type="common">Human pneumocystis pneumonia agent</name>
    <dbReference type="NCBI Taxonomy" id="1408657"/>
    <lineage>
        <taxon>Eukaryota</taxon>
        <taxon>Fungi</taxon>
        <taxon>Dikarya</taxon>
        <taxon>Ascomycota</taxon>
        <taxon>Taphrinomycotina</taxon>
        <taxon>Pneumocystomycetes</taxon>
        <taxon>Pneumocystaceae</taxon>
        <taxon>Pneumocystis</taxon>
    </lineage>
</organism>
<dbReference type="RefSeq" id="XP_018230299.1">
    <property type="nucleotide sequence ID" value="XM_018373644.1"/>
</dbReference>
<dbReference type="EC" id="1.6.2.2" evidence="13"/>
<evidence type="ECO:0000256" key="4">
    <source>
        <dbReference type="ARBA" id="ARBA00022630"/>
    </source>
</evidence>
<dbReference type="GeneID" id="28939899"/>
<evidence type="ECO:0000256" key="14">
    <source>
        <dbReference type="SAM" id="Phobius"/>
    </source>
</evidence>
<dbReference type="Pfam" id="PF00175">
    <property type="entry name" value="NAD_binding_1"/>
    <property type="match status" value="1"/>
</dbReference>
<dbReference type="VEuPathDB" id="FungiDB:T551_01381"/>
<evidence type="ECO:0000256" key="7">
    <source>
        <dbReference type="ARBA" id="ARBA00023002"/>
    </source>
</evidence>
<dbReference type="eggNOG" id="KOG0534">
    <property type="taxonomic scope" value="Eukaryota"/>
</dbReference>
<keyword evidence="5" id="KW-1000">Mitochondrion outer membrane</keyword>
<keyword evidence="6 12" id="KW-0274">FAD</keyword>
<dbReference type="Gene3D" id="2.40.30.10">
    <property type="entry name" value="Translation factors"/>
    <property type="match status" value="1"/>
</dbReference>
<evidence type="ECO:0000256" key="9">
    <source>
        <dbReference type="ARBA" id="ARBA00023128"/>
    </source>
</evidence>
<comment type="caution">
    <text evidence="16">The sequence shown here is derived from an EMBL/GenBank/DDBJ whole genome shotgun (WGS) entry which is preliminary data.</text>
</comment>
<evidence type="ECO:0000256" key="11">
    <source>
        <dbReference type="ARBA" id="ARBA00047682"/>
    </source>
</evidence>
<dbReference type="PROSITE" id="PS51384">
    <property type="entry name" value="FAD_FR"/>
    <property type="match status" value="1"/>
</dbReference>
<evidence type="ECO:0000259" key="15">
    <source>
        <dbReference type="PROSITE" id="PS51384"/>
    </source>
</evidence>
<keyword evidence="9" id="KW-0496">Mitochondrion</keyword>
<protein>
    <recommendedName>
        <fullName evidence="13">NADH-cytochrome b5 reductase</fullName>
        <ecNumber evidence="13">1.6.2.2</ecNumber>
    </recommendedName>
</protein>
<dbReference type="InterPro" id="IPR008333">
    <property type="entry name" value="Cbr1-like_FAD-bd_dom"/>
</dbReference>
<feature type="binding site" evidence="12">
    <location>
        <position position="136"/>
    </location>
    <ligand>
        <name>FAD</name>
        <dbReference type="ChEBI" id="CHEBI:57692"/>
    </ligand>
</feature>
<evidence type="ECO:0000256" key="3">
    <source>
        <dbReference type="ARBA" id="ARBA00006105"/>
    </source>
</evidence>
<evidence type="ECO:0000256" key="12">
    <source>
        <dbReference type="PIRSR" id="PIRSR601834-1"/>
    </source>
</evidence>
<dbReference type="GO" id="GO:0005741">
    <property type="term" value="C:mitochondrial outer membrane"/>
    <property type="evidence" value="ECO:0007669"/>
    <property type="project" value="UniProtKB-SubCell"/>
</dbReference>
<keyword evidence="14" id="KW-0812">Transmembrane</keyword>
<dbReference type="Proteomes" id="UP000053447">
    <property type="component" value="Unassembled WGS sequence"/>
</dbReference>
<keyword evidence="4 12" id="KW-0285">Flavoprotein</keyword>
<feature type="binding site" evidence="12">
    <location>
        <position position="126"/>
    </location>
    <ligand>
        <name>FAD</name>
        <dbReference type="ChEBI" id="CHEBI:57692"/>
    </ligand>
</feature>
<dbReference type="InterPro" id="IPR001834">
    <property type="entry name" value="CBR-like"/>
</dbReference>
<reference evidence="17" key="1">
    <citation type="journal article" date="2016" name="Nat. Commun.">
        <title>Genome analysis of three Pneumocystis species reveals adaptation mechanisms to life exclusively in mammalian hosts.</title>
        <authorList>
            <person name="Ma L."/>
            <person name="Chen Z."/>
            <person name="Huang D.W."/>
            <person name="Kutty G."/>
            <person name="Ishihara M."/>
            <person name="Wang H."/>
            <person name="Abouelleil A."/>
            <person name="Bishop L."/>
            <person name="Davey E."/>
            <person name="Deng R."/>
            <person name="Deng X."/>
            <person name="Fan L."/>
            <person name="Fantoni G."/>
            <person name="Fitzgerald M."/>
            <person name="Gogineni E."/>
            <person name="Goldberg J.M."/>
            <person name="Handley G."/>
            <person name="Hu X."/>
            <person name="Huber C."/>
            <person name="Jiao X."/>
            <person name="Jones K."/>
            <person name="Levin J.Z."/>
            <person name="Liu Y."/>
            <person name="Macdonald P."/>
            <person name="Melnikov A."/>
            <person name="Raley C."/>
            <person name="Sassi M."/>
            <person name="Sherman B.T."/>
            <person name="Song X."/>
            <person name="Sykes S."/>
            <person name="Tran B."/>
            <person name="Walsh L."/>
            <person name="Xia Y."/>
            <person name="Yang J."/>
            <person name="Young S."/>
            <person name="Zeng Q."/>
            <person name="Zheng X."/>
            <person name="Stephens R."/>
            <person name="Nusbaum C."/>
            <person name="Birren B.W."/>
            <person name="Azadi P."/>
            <person name="Lempicki R.A."/>
            <person name="Cuomo C.A."/>
            <person name="Kovacs J.A."/>
        </authorList>
    </citation>
    <scope>NUCLEOTIDE SEQUENCE [LARGE SCALE GENOMIC DNA]</scope>
    <source>
        <strain evidence="17">RU7</strain>
    </source>
</reference>
<keyword evidence="14" id="KW-1133">Transmembrane helix</keyword>
<feature type="binding site" evidence="12">
    <location>
        <position position="128"/>
    </location>
    <ligand>
        <name>FAD</name>
        <dbReference type="ChEBI" id="CHEBI:57692"/>
    </ligand>
</feature>
<feature type="domain" description="FAD-binding FR-type" evidence="15">
    <location>
        <begin position="51"/>
        <end position="160"/>
    </location>
</feature>
<comment type="catalytic activity">
    <reaction evidence="11 13">
        <text>2 Fe(III)-[cytochrome b5] + NADH = 2 Fe(II)-[cytochrome b5] + NAD(+) + H(+)</text>
        <dbReference type="Rhea" id="RHEA:46680"/>
        <dbReference type="Rhea" id="RHEA-COMP:10438"/>
        <dbReference type="Rhea" id="RHEA-COMP:10439"/>
        <dbReference type="ChEBI" id="CHEBI:15378"/>
        <dbReference type="ChEBI" id="CHEBI:29033"/>
        <dbReference type="ChEBI" id="CHEBI:29034"/>
        <dbReference type="ChEBI" id="CHEBI:57540"/>
        <dbReference type="ChEBI" id="CHEBI:57945"/>
        <dbReference type="EC" id="1.6.2.2"/>
    </reaction>
</comment>
<dbReference type="InterPro" id="IPR001433">
    <property type="entry name" value="OxRdtase_FAD/NAD-bd"/>
</dbReference>
<dbReference type="PANTHER" id="PTHR19370">
    <property type="entry name" value="NADH-CYTOCHROME B5 REDUCTASE"/>
    <property type="match status" value="1"/>
</dbReference>
<dbReference type="InterPro" id="IPR017938">
    <property type="entry name" value="Riboflavin_synthase-like_b-brl"/>
</dbReference>
<feature type="binding site" evidence="12">
    <location>
        <position position="135"/>
    </location>
    <ligand>
        <name>FAD</name>
        <dbReference type="ChEBI" id="CHEBI:57692"/>
    </ligand>
</feature>
<evidence type="ECO:0000256" key="8">
    <source>
        <dbReference type="ARBA" id="ARBA00023027"/>
    </source>
</evidence>
<dbReference type="Pfam" id="PF00970">
    <property type="entry name" value="FAD_binding_6"/>
    <property type="match status" value="1"/>
</dbReference>
<dbReference type="EMBL" id="LFWA01000005">
    <property type="protein sequence ID" value="KTW31309.1"/>
    <property type="molecule type" value="Genomic_DNA"/>
</dbReference>
<evidence type="ECO:0000313" key="16">
    <source>
        <dbReference type="EMBL" id="KTW31309.1"/>
    </source>
</evidence>
<evidence type="ECO:0000256" key="5">
    <source>
        <dbReference type="ARBA" id="ARBA00022787"/>
    </source>
</evidence>
<dbReference type="InterPro" id="IPR017927">
    <property type="entry name" value="FAD-bd_FR_type"/>
</dbReference>
<evidence type="ECO:0000256" key="13">
    <source>
        <dbReference type="RuleBase" id="RU361226"/>
    </source>
</evidence>
<dbReference type="SUPFAM" id="SSF52343">
    <property type="entry name" value="Ferredoxin reductase-like, C-terminal NADP-linked domain"/>
    <property type="match status" value="1"/>
</dbReference>
<feature type="binding site" evidence="12">
    <location>
        <position position="177"/>
    </location>
    <ligand>
        <name>FAD</name>
        <dbReference type="ChEBI" id="CHEBI:57692"/>
    </ligand>
</feature>
<sequence length="320" mass="36696">MVCRPSRALFYIGLTGLLGYGAYHVFRLGIPFSKMFGLKWGLTEPTFVDNKEWIELTLSRITDFNHNCKIFRFDLPTKNSVSGLQVASALLTRVELPLQPPVIRAYTPVSDEDTKGIAFYTYYILLIKKYDNGPMSSYIHGMKINDKLLFKGPVPKYLWSQNMHEHVILIAGGTGITPMYQFIRKIFGNKEEKTRVTLITANERLIFIDILLYSEFEQLRKKYPDRFNVVYVLDNPPEGWKGASGRIDKDLLKTHLPDPLSRNIKIFVCGPPGFYKVISGMKLSSTDQGELEGYLKELGYTKEQVKQLVLKHMLIFMVGF</sequence>
<keyword evidence="8 13" id="KW-0520">NAD</keyword>